<dbReference type="Proteomes" id="UP000482209">
    <property type="component" value="Unassembled WGS sequence"/>
</dbReference>
<accession>A0A6L5XV70</accession>
<evidence type="ECO:0000256" key="1">
    <source>
        <dbReference type="SAM" id="MobiDB-lite"/>
    </source>
</evidence>
<dbReference type="AlphaFoldDB" id="A0A6L5XV70"/>
<dbReference type="PANTHER" id="PTHR40056">
    <property type="entry name" value="HYPOTHETICAL CYTOSOLIC PROTEIN"/>
    <property type="match status" value="1"/>
</dbReference>
<dbReference type="PANTHER" id="PTHR40056:SF1">
    <property type="entry name" value="DUF1836 DOMAIN-CONTAINING PROTEIN"/>
    <property type="match status" value="1"/>
</dbReference>
<proteinExistence type="predicted"/>
<feature type="region of interest" description="Disordered" evidence="1">
    <location>
        <begin position="190"/>
        <end position="209"/>
    </location>
</feature>
<dbReference type="InterPro" id="IPR014975">
    <property type="entry name" value="DUF1836"/>
</dbReference>
<comment type="caution">
    <text evidence="2">The sequence shown here is derived from an EMBL/GenBank/DDBJ whole genome shotgun (WGS) entry which is preliminary data.</text>
</comment>
<evidence type="ECO:0000313" key="2">
    <source>
        <dbReference type="EMBL" id="MSS62288.1"/>
    </source>
</evidence>
<gene>
    <name evidence="2" type="ORF">FYJ58_00065</name>
</gene>
<organism evidence="2 3">
    <name type="scientific">Velocimicrobium porci</name>
    <dbReference type="NCBI Taxonomy" id="2606634"/>
    <lineage>
        <taxon>Bacteria</taxon>
        <taxon>Bacillati</taxon>
        <taxon>Bacillota</taxon>
        <taxon>Clostridia</taxon>
        <taxon>Lachnospirales</taxon>
        <taxon>Lachnospiraceae</taxon>
        <taxon>Velocimicrobium</taxon>
    </lineage>
</organism>
<reference evidence="2 3" key="1">
    <citation type="submission" date="2019-08" db="EMBL/GenBank/DDBJ databases">
        <title>In-depth cultivation of the pig gut microbiome towards novel bacterial diversity and tailored functional studies.</title>
        <authorList>
            <person name="Wylensek D."/>
            <person name="Hitch T.C.A."/>
            <person name="Clavel T."/>
        </authorList>
    </citation>
    <scope>NUCLEOTIDE SEQUENCE [LARGE SCALE GENOMIC DNA]</scope>
    <source>
        <strain evidence="2 3">WCA-693-APC-MOT-I</strain>
    </source>
</reference>
<sequence>MQIIQSLQKLDYIKPEEIPNIDLYMDQVTTFIDEHLSGSKRYPDDKLLTKTMINNYTKNNLLPSPNKKKYSKEHMLLLIFIYYFKNILSISDIQTIFTPLTERFYNHQNDISLEEIYNQIFQLSEEQINSLTKDVIRKYTKAKDTFSDTDNDEDKEFLQTFSFICMLSFDVYVKKVIIEKLIDKTVSGISEPDTKKKKKEKKEKPENLQ</sequence>
<dbReference type="Pfam" id="PF08876">
    <property type="entry name" value="DUF1836"/>
    <property type="match status" value="1"/>
</dbReference>
<evidence type="ECO:0000313" key="3">
    <source>
        <dbReference type="Proteomes" id="UP000482209"/>
    </source>
</evidence>
<name>A0A6L5XV70_9FIRM</name>
<keyword evidence="3" id="KW-1185">Reference proteome</keyword>
<dbReference type="EMBL" id="VUMT01000001">
    <property type="protein sequence ID" value="MSS62288.1"/>
    <property type="molecule type" value="Genomic_DNA"/>
</dbReference>
<protein>
    <submittedName>
        <fullName evidence="2">DUF1836 domain-containing protein</fullName>
    </submittedName>
</protein>